<accession>A0ABU8BGF9</accession>
<evidence type="ECO:0000256" key="1">
    <source>
        <dbReference type="ARBA" id="ARBA00022857"/>
    </source>
</evidence>
<protein>
    <submittedName>
        <fullName evidence="3">NADPH2:quinone reductase</fullName>
        <ecNumber evidence="3">1.6.5.5</ecNumber>
    </submittedName>
</protein>
<dbReference type="InterPro" id="IPR013149">
    <property type="entry name" value="ADH-like_C"/>
</dbReference>
<name>A0ABU8BGF9_9BRAD</name>
<dbReference type="SUPFAM" id="SSF50129">
    <property type="entry name" value="GroES-like"/>
    <property type="match status" value="1"/>
</dbReference>
<dbReference type="PANTHER" id="PTHR44154">
    <property type="entry name" value="QUINONE OXIDOREDUCTASE"/>
    <property type="match status" value="1"/>
</dbReference>
<dbReference type="InterPro" id="IPR036291">
    <property type="entry name" value="NAD(P)-bd_dom_sf"/>
</dbReference>
<dbReference type="Gene3D" id="3.90.180.10">
    <property type="entry name" value="Medium-chain alcohol dehydrogenases, catalytic domain"/>
    <property type="match status" value="1"/>
</dbReference>
<dbReference type="InterPro" id="IPR020843">
    <property type="entry name" value="ER"/>
</dbReference>
<sequence>MRAAFYDRQGPAREVFQIGELPTPEPGAGEVRVRLRTSGVNPSDWKVRKGGFGRGLVAPLIVPHSDGAGVVNAVGPGVAASRIGERVWIWNGQWKRAFGTAAEYITLPSDQAVVLPETTADDAGACLGIPALTALHAVCVAAVGPGSSVLIAGGAGAVGHYAIQFAKLRGARVLTTVSGAEKAAHASTAGADATINYRDEDVVERVKSLTEGRGVDAVVEMDLTRNAKYYPGALRPFARVVVYGMSGSEATLPSLWMMQNSILLRFIFIYEITAEDRSAVLAELTDHLAANRLKHTIARRLPLARIGEAHDLVEGGELIGNVVLDVA</sequence>
<dbReference type="EC" id="1.6.5.5" evidence="3"/>
<dbReference type="InterPro" id="IPR011032">
    <property type="entry name" value="GroES-like_sf"/>
</dbReference>
<dbReference type="SUPFAM" id="SSF51735">
    <property type="entry name" value="NAD(P)-binding Rossmann-fold domains"/>
    <property type="match status" value="1"/>
</dbReference>
<evidence type="ECO:0000313" key="3">
    <source>
        <dbReference type="EMBL" id="MEH2557622.1"/>
    </source>
</evidence>
<dbReference type="CDD" id="cd08253">
    <property type="entry name" value="zeta_crystallin"/>
    <property type="match status" value="1"/>
</dbReference>
<keyword evidence="4" id="KW-1185">Reference proteome</keyword>
<dbReference type="SMART" id="SM00829">
    <property type="entry name" value="PKS_ER"/>
    <property type="match status" value="1"/>
</dbReference>
<keyword evidence="3" id="KW-0560">Oxidoreductase</keyword>
<organism evidence="3 4">
    <name type="scientific">Bradyrhizobium algeriense</name>
    <dbReference type="NCBI Taxonomy" id="634784"/>
    <lineage>
        <taxon>Bacteria</taxon>
        <taxon>Pseudomonadati</taxon>
        <taxon>Pseudomonadota</taxon>
        <taxon>Alphaproteobacteria</taxon>
        <taxon>Hyphomicrobiales</taxon>
        <taxon>Nitrobacteraceae</taxon>
        <taxon>Bradyrhizobium</taxon>
    </lineage>
</organism>
<feature type="domain" description="Enoyl reductase (ER)" evidence="2">
    <location>
        <begin position="12"/>
        <end position="324"/>
    </location>
</feature>
<comment type="caution">
    <text evidence="3">The sequence shown here is derived from an EMBL/GenBank/DDBJ whole genome shotgun (WGS) entry which is preliminary data.</text>
</comment>
<proteinExistence type="predicted"/>
<dbReference type="Gene3D" id="3.40.50.720">
    <property type="entry name" value="NAD(P)-binding Rossmann-like Domain"/>
    <property type="match status" value="1"/>
</dbReference>
<evidence type="ECO:0000313" key="4">
    <source>
        <dbReference type="Proteomes" id="UP001364224"/>
    </source>
</evidence>
<dbReference type="PANTHER" id="PTHR44154:SF1">
    <property type="entry name" value="QUINONE OXIDOREDUCTASE"/>
    <property type="match status" value="1"/>
</dbReference>
<keyword evidence="1" id="KW-0521">NADP</keyword>
<dbReference type="InterPro" id="IPR051603">
    <property type="entry name" value="Zinc-ADH_QOR/CCCR"/>
</dbReference>
<dbReference type="Proteomes" id="UP001364224">
    <property type="component" value="Unassembled WGS sequence"/>
</dbReference>
<evidence type="ECO:0000259" key="2">
    <source>
        <dbReference type="SMART" id="SM00829"/>
    </source>
</evidence>
<reference evidence="3 4" key="1">
    <citation type="submission" date="2024-02" db="EMBL/GenBank/DDBJ databases">
        <title>Adaptive strategies in a cosmopolitan and abundant soil bacterium.</title>
        <authorList>
            <person name="Carini P."/>
        </authorList>
    </citation>
    <scope>NUCLEOTIDE SEQUENCE [LARGE SCALE GENOMIC DNA]</scope>
    <source>
        <strain evidence="3 4">AZCC 1608</strain>
    </source>
</reference>
<dbReference type="InterPro" id="IPR013154">
    <property type="entry name" value="ADH-like_N"/>
</dbReference>
<dbReference type="EMBL" id="JAZHRV010000001">
    <property type="protein sequence ID" value="MEH2557622.1"/>
    <property type="molecule type" value="Genomic_DNA"/>
</dbReference>
<dbReference type="GO" id="GO:0003960">
    <property type="term" value="F:quinone reductase (NADPH) activity"/>
    <property type="evidence" value="ECO:0007669"/>
    <property type="project" value="UniProtKB-EC"/>
</dbReference>
<gene>
    <name evidence="3" type="ORF">V1286_005151</name>
</gene>
<dbReference type="RefSeq" id="WP_334484015.1">
    <property type="nucleotide sequence ID" value="NZ_JAZHRV010000001.1"/>
</dbReference>
<dbReference type="Pfam" id="PF00107">
    <property type="entry name" value="ADH_zinc_N"/>
    <property type="match status" value="1"/>
</dbReference>
<dbReference type="Pfam" id="PF08240">
    <property type="entry name" value="ADH_N"/>
    <property type="match status" value="1"/>
</dbReference>